<keyword evidence="1" id="KW-0472">Membrane</keyword>
<gene>
    <name evidence="2" type="ORF">H3Z74_02915</name>
</gene>
<dbReference type="Proteomes" id="UP000516148">
    <property type="component" value="Chromosome"/>
</dbReference>
<sequence>MSLVVLMGAFLLFAYVIGWPTLPDGCITQGCYCEYFSHADVTNGAKGVRQHVNTWSNLYAIGTSFFVAWQLSRDRAGGASPNVIRSDDPIADLYVFVVLFLGLGSMWLHGSIAKQVSWIDGLSMYTFTGYLIFYTLNRWLVRTGIDAGIRKKIFWAGYVVTVGSFATVSALGVPAEILILTMVLVYFVLEFRFAGFIAAPRARRYWIIGIAAIAIATIFWQLSKTGGPLCDPHSWFQPHGLLWHTLAGVTAVMMYLYWRRENVPDGR</sequence>
<dbReference type="RefSeq" id="WP_187762514.1">
    <property type="nucleotide sequence ID" value="NZ_CP061038.1"/>
</dbReference>
<dbReference type="EMBL" id="CP061038">
    <property type="protein sequence ID" value="QNQ10210.1"/>
    <property type="molecule type" value="Genomic_DNA"/>
</dbReference>
<feature type="transmembrane region" description="Helical" evidence="1">
    <location>
        <begin position="122"/>
        <end position="141"/>
    </location>
</feature>
<keyword evidence="1" id="KW-1133">Transmembrane helix</keyword>
<protein>
    <recommendedName>
        <fullName evidence="4">Ceramidase</fullName>
    </recommendedName>
</protein>
<reference evidence="2 3" key="1">
    <citation type="submission" date="2020-09" db="EMBL/GenBank/DDBJ databases">
        <title>Sphingomonas sp., a new species isolated from pork steak.</title>
        <authorList>
            <person name="Heidler von Heilborn D."/>
        </authorList>
    </citation>
    <scope>NUCLEOTIDE SEQUENCE [LARGE SCALE GENOMIC DNA]</scope>
    <source>
        <strain evidence="3">S8-3T</strain>
    </source>
</reference>
<evidence type="ECO:0000313" key="3">
    <source>
        <dbReference type="Proteomes" id="UP000516148"/>
    </source>
</evidence>
<keyword evidence="1" id="KW-0812">Transmembrane</keyword>
<feature type="transmembrane region" description="Helical" evidence="1">
    <location>
        <begin position="93"/>
        <end position="110"/>
    </location>
</feature>
<evidence type="ECO:0000313" key="2">
    <source>
        <dbReference type="EMBL" id="QNQ10210.1"/>
    </source>
</evidence>
<feature type="transmembrane region" description="Helical" evidence="1">
    <location>
        <begin position="153"/>
        <end position="171"/>
    </location>
</feature>
<proteinExistence type="predicted"/>
<evidence type="ECO:0008006" key="4">
    <source>
        <dbReference type="Google" id="ProtNLM"/>
    </source>
</evidence>
<feature type="transmembrane region" description="Helical" evidence="1">
    <location>
        <begin position="177"/>
        <end position="198"/>
    </location>
</feature>
<evidence type="ECO:0000256" key="1">
    <source>
        <dbReference type="SAM" id="Phobius"/>
    </source>
</evidence>
<feature type="transmembrane region" description="Helical" evidence="1">
    <location>
        <begin position="242"/>
        <end position="258"/>
    </location>
</feature>
<organism evidence="2 3">
    <name type="scientific">Sphingomonas alpina</name>
    <dbReference type="NCBI Taxonomy" id="653931"/>
    <lineage>
        <taxon>Bacteria</taxon>
        <taxon>Pseudomonadati</taxon>
        <taxon>Pseudomonadota</taxon>
        <taxon>Alphaproteobacteria</taxon>
        <taxon>Sphingomonadales</taxon>
        <taxon>Sphingomonadaceae</taxon>
        <taxon>Sphingomonas</taxon>
    </lineage>
</organism>
<keyword evidence="3" id="KW-1185">Reference proteome</keyword>
<name>A0A7H0LKK7_9SPHN</name>
<feature type="transmembrane region" description="Helical" evidence="1">
    <location>
        <begin position="205"/>
        <end position="222"/>
    </location>
</feature>
<feature type="transmembrane region" description="Helical" evidence="1">
    <location>
        <begin position="54"/>
        <end position="72"/>
    </location>
</feature>
<dbReference type="KEGG" id="spap:H3Z74_02915"/>
<dbReference type="AlphaFoldDB" id="A0A7H0LKK7"/>
<accession>A0A7H0LKK7</accession>